<keyword evidence="1" id="KW-0472">Membrane</keyword>
<dbReference type="AlphaFoldDB" id="A0A3P8L5M2"/>
<protein>
    <submittedName>
        <fullName evidence="2">Protein of uncharacterized function (DUF3159)</fullName>
    </submittedName>
</protein>
<feature type="transmembrane region" description="Helical" evidence="1">
    <location>
        <begin position="139"/>
        <end position="163"/>
    </location>
</feature>
<dbReference type="Proteomes" id="UP000271626">
    <property type="component" value="Chromosome"/>
</dbReference>
<gene>
    <name evidence="2" type="ORF">NCTC10741_04215</name>
</gene>
<feature type="transmembrane region" description="Helical" evidence="1">
    <location>
        <begin position="109"/>
        <end position="133"/>
    </location>
</feature>
<sequence length="252" mass="26985">MPGPACGAAAAPYAGSGTRRATYCVRVTDGAEQEPATAEQEAPEPSIKDQVLEQMGGWQGMVYSTLPVVVFVPVNALWGLGWASAAALGAALLVLVLRLATRTSVQPAVSGFFGVAACVLIALMLGGRWYFLYGIVSQAVFALAFAVSIVIGKPLVGVLWHFFRDGDGTEGDWRERPAEKRMFTWLTVMWTLVFLVRFVVKGALFLKDDVNWLGVATIVMGWPMFAAALLVTFLGVRRVSATRAPAENAGEA</sequence>
<accession>A0A3P8L5M2</accession>
<name>A0A3P8L5M2_TSUPA</name>
<proteinExistence type="predicted"/>
<feature type="transmembrane region" description="Helical" evidence="1">
    <location>
        <begin position="212"/>
        <end position="236"/>
    </location>
</feature>
<evidence type="ECO:0000313" key="3">
    <source>
        <dbReference type="Proteomes" id="UP000271626"/>
    </source>
</evidence>
<dbReference type="PIRSF" id="PIRSF010219">
    <property type="entry name" value="UCP010219"/>
    <property type="match status" value="1"/>
</dbReference>
<keyword evidence="1" id="KW-1133">Transmembrane helix</keyword>
<organism evidence="2 3">
    <name type="scientific">Tsukamurella paurometabola</name>
    <name type="common">Corynebacterium paurometabolum</name>
    <dbReference type="NCBI Taxonomy" id="2061"/>
    <lineage>
        <taxon>Bacteria</taxon>
        <taxon>Bacillati</taxon>
        <taxon>Actinomycetota</taxon>
        <taxon>Actinomycetes</taxon>
        <taxon>Mycobacteriales</taxon>
        <taxon>Tsukamurellaceae</taxon>
        <taxon>Tsukamurella</taxon>
    </lineage>
</organism>
<dbReference type="InterPro" id="IPR016566">
    <property type="entry name" value="UCP010219"/>
</dbReference>
<keyword evidence="1" id="KW-0812">Transmembrane</keyword>
<dbReference type="EMBL" id="LR131273">
    <property type="protein sequence ID" value="VDR41045.1"/>
    <property type="molecule type" value="Genomic_DNA"/>
</dbReference>
<dbReference type="OrthoDB" id="5244221at2"/>
<feature type="transmembrane region" description="Helical" evidence="1">
    <location>
        <begin position="76"/>
        <end position="97"/>
    </location>
</feature>
<evidence type="ECO:0000256" key="1">
    <source>
        <dbReference type="SAM" id="Phobius"/>
    </source>
</evidence>
<reference evidence="2 3" key="1">
    <citation type="submission" date="2018-12" db="EMBL/GenBank/DDBJ databases">
        <authorList>
            <consortium name="Pathogen Informatics"/>
        </authorList>
    </citation>
    <scope>NUCLEOTIDE SEQUENCE [LARGE SCALE GENOMIC DNA]</scope>
    <source>
        <strain evidence="2 3">NCTC10741</strain>
    </source>
</reference>
<feature type="transmembrane region" description="Helical" evidence="1">
    <location>
        <begin position="183"/>
        <end position="200"/>
    </location>
</feature>
<evidence type="ECO:0000313" key="2">
    <source>
        <dbReference type="EMBL" id="VDR41045.1"/>
    </source>
</evidence>
<dbReference type="Pfam" id="PF11361">
    <property type="entry name" value="DUF3159"/>
    <property type="match status" value="1"/>
</dbReference>